<evidence type="ECO:0000259" key="1">
    <source>
        <dbReference type="Pfam" id="PF22915"/>
    </source>
</evidence>
<proteinExistence type="predicted"/>
<keyword evidence="3" id="KW-1185">Reference proteome</keyword>
<dbReference type="GO" id="GO:0009941">
    <property type="term" value="C:chloroplast envelope"/>
    <property type="evidence" value="ECO:0007669"/>
    <property type="project" value="TreeGrafter"/>
</dbReference>
<feature type="domain" description="Armadillo-like repeats" evidence="1">
    <location>
        <begin position="1"/>
        <end position="56"/>
    </location>
</feature>
<dbReference type="PANTHER" id="PTHR36793:SF1">
    <property type="entry name" value="RIBOSOMAL RNA SMALL SUBUNIT METHYLTRANSFERASE J"/>
    <property type="match status" value="1"/>
</dbReference>
<dbReference type="Proteomes" id="UP000631114">
    <property type="component" value="Unassembled WGS sequence"/>
</dbReference>
<dbReference type="PANTHER" id="PTHR36793">
    <property type="entry name" value="RIBOSOMAL RNA SMALL SUBUNIT METHYLTRANSFERASE J"/>
    <property type="match status" value="1"/>
</dbReference>
<evidence type="ECO:0000313" key="3">
    <source>
        <dbReference type="Proteomes" id="UP000631114"/>
    </source>
</evidence>
<dbReference type="AlphaFoldDB" id="A0A835HFP7"/>
<accession>A0A835HFP7</accession>
<gene>
    <name evidence="2" type="ORF">IFM89_027161</name>
</gene>
<protein>
    <recommendedName>
        <fullName evidence="1">Armadillo-like repeats domain-containing protein</fullName>
    </recommendedName>
</protein>
<dbReference type="OrthoDB" id="1716611at2759"/>
<name>A0A835HFP7_9MAGN</name>
<dbReference type="Pfam" id="PF22915">
    <property type="entry name" value="ARMH5"/>
    <property type="match status" value="1"/>
</dbReference>
<dbReference type="InterPro" id="IPR055241">
    <property type="entry name" value="Armadillo_rpt_dom"/>
</dbReference>
<sequence>MLADLIQLREKVLSLNDARVAKILSEISRQLWDKGPVVMDIRDTREKGFKRKLAVARHSLGRYFIYHLPEFYSRESSLIIKEIFGVLRRGSRLLFCCFSRMMCPMVRVMA</sequence>
<dbReference type="GO" id="GO:0009535">
    <property type="term" value="C:chloroplast thylakoid membrane"/>
    <property type="evidence" value="ECO:0007669"/>
    <property type="project" value="TreeGrafter"/>
</dbReference>
<comment type="caution">
    <text evidence="2">The sequence shown here is derived from an EMBL/GenBank/DDBJ whole genome shotgun (WGS) entry which is preliminary data.</text>
</comment>
<evidence type="ECO:0000313" key="2">
    <source>
        <dbReference type="EMBL" id="KAF9598350.1"/>
    </source>
</evidence>
<organism evidence="2 3">
    <name type="scientific">Coptis chinensis</name>
    <dbReference type="NCBI Taxonomy" id="261450"/>
    <lineage>
        <taxon>Eukaryota</taxon>
        <taxon>Viridiplantae</taxon>
        <taxon>Streptophyta</taxon>
        <taxon>Embryophyta</taxon>
        <taxon>Tracheophyta</taxon>
        <taxon>Spermatophyta</taxon>
        <taxon>Magnoliopsida</taxon>
        <taxon>Ranunculales</taxon>
        <taxon>Ranunculaceae</taxon>
        <taxon>Coptidoideae</taxon>
        <taxon>Coptis</taxon>
    </lineage>
</organism>
<dbReference type="EMBL" id="JADFTS010000007">
    <property type="protein sequence ID" value="KAF9598350.1"/>
    <property type="molecule type" value="Genomic_DNA"/>
</dbReference>
<reference evidence="2 3" key="1">
    <citation type="submission" date="2020-10" db="EMBL/GenBank/DDBJ databases">
        <title>The Coptis chinensis genome and diversification of protoberbering-type alkaloids.</title>
        <authorList>
            <person name="Wang B."/>
            <person name="Shu S."/>
            <person name="Song C."/>
            <person name="Liu Y."/>
        </authorList>
    </citation>
    <scope>NUCLEOTIDE SEQUENCE [LARGE SCALE GENOMIC DNA]</scope>
    <source>
        <strain evidence="2">HL-2020</strain>
        <tissue evidence="2">Leaf</tissue>
    </source>
</reference>